<evidence type="ECO:0000256" key="5">
    <source>
        <dbReference type="RuleBase" id="RU003956"/>
    </source>
</evidence>
<dbReference type="PANTHER" id="PTHR43175:SF3">
    <property type="entry name" value="CARBON DISULFIDE HYDROLASE"/>
    <property type="match status" value="1"/>
</dbReference>
<evidence type="ECO:0000256" key="4">
    <source>
        <dbReference type="PIRSR" id="PIRSR601765-1"/>
    </source>
</evidence>
<dbReference type="RefSeq" id="XP_056768543.1">
    <property type="nucleotide sequence ID" value="XM_056904436.1"/>
</dbReference>
<evidence type="ECO:0000256" key="3">
    <source>
        <dbReference type="ARBA" id="ARBA00022833"/>
    </source>
</evidence>
<feature type="binding site" evidence="4">
    <location>
        <position position="60"/>
    </location>
    <ligand>
        <name>Zn(2+)</name>
        <dbReference type="ChEBI" id="CHEBI:29105"/>
    </ligand>
</feature>
<proteinExistence type="inferred from homology"/>
<dbReference type="Gene3D" id="3.40.1050.10">
    <property type="entry name" value="Carbonic anhydrase"/>
    <property type="match status" value="1"/>
</dbReference>
<reference evidence="6" key="1">
    <citation type="submission" date="2022-12" db="EMBL/GenBank/DDBJ databases">
        <authorList>
            <person name="Petersen C."/>
        </authorList>
    </citation>
    <scope>NUCLEOTIDE SEQUENCE</scope>
    <source>
        <strain evidence="6">IBT 16125</strain>
    </source>
</reference>
<dbReference type="EC" id="4.2.1.1" evidence="5"/>
<reference evidence="6" key="2">
    <citation type="journal article" date="2023" name="IMA Fungus">
        <title>Comparative genomic study of the Penicillium genus elucidates a diverse pangenome and 15 lateral gene transfer events.</title>
        <authorList>
            <person name="Petersen C."/>
            <person name="Sorensen T."/>
            <person name="Nielsen M.R."/>
            <person name="Sondergaard T.E."/>
            <person name="Sorensen J.L."/>
            <person name="Fitzpatrick D.A."/>
            <person name="Frisvad J.C."/>
            <person name="Nielsen K.L."/>
        </authorList>
    </citation>
    <scope>NUCLEOTIDE SEQUENCE</scope>
    <source>
        <strain evidence="6">IBT 16125</strain>
    </source>
</reference>
<dbReference type="InterPro" id="IPR001765">
    <property type="entry name" value="Carbonic_anhydrase"/>
</dbReference>
<dbReference type="SMART" id="SM00947">
    <property type="entry name" value="Pro_CA"/>
    <property type="match status" value="1"/>
</dbReference>
<gene>
    <name evidence="6" type="ORF">N7458_001053</name>
</gene>
<dbReference type="InterPro" id="IPR036874">
    <property type="entry name" value="Carbonic_anhydrase_sf"/>
</dbReference>
<dbReference type="EMBL" id="JAPVEA010000002">
    <property type="protein sequence ID" value="KAJ5459501.1"/>
    <property type="molecule type" value="Genomic_DNA"/>
</dbReference>
<protein>
    <recommendedName>
        <fullName evidence="5">Carbonic anhydrase</fullName>
        <ecNumber evidence="5">4.2.1.1</ecNumber>
    </recommendedName>
    <alternativeName>
        <fullName evidence="5">Carbonate dehydratase</fullName>
    </alternativeName>
</protein>
<dbReference type="Pfam" id="PF00484">
    <property type="entry name" value="Pro_CA"/>
    <property type="match status" value="1"/>
</dbReference>
<dbReference type="AlphaFoldDB" id="A0AAD6G4Z3"/>
<dbReference type="GO" id="GO:0008270">
    <property type="term" value="F:zinc ion binding"/>
    <property type="evidence" value="ECO:0007669"/>
    <property type="project" value="UniProtKB-UniRule"/>
</dbReference>
<dbReference type="GeneID" id="81594679"/>
<dbReference type="SUPFAM" id="SSF53056">
    <property type="entry name" value="beta-carbonic anhydrase, cab"/>
    <property type="match status" value="1"/>
</dbReference>
<sequence length="210" mass="23097">MTTDSPSAGPSTTLGRKALKAHIQYDFVQANQEYSENGTADAQQLTSGPRSRTAIITCVDSRSSPEHFYQLKENDAIVIRNGGGRTNDPGAIRSLAIIQATSELKEIKVVHHANCGSLFYTDKWTKDMVTENDVRAPAGPYRDGCGCWVQAISFLPFCRKDDEASDDEIVKNSVKGDVEYLRNHPLIKPSVLVTGWFYNLATGIVEPVEC</sequence>
<comment type="caution">
    <text evidence="6">The sequence shown here is derived from an EMBL/GenBank/DDBJ whole genome shotgun (WGS) entry which is preliminary data.</text>
</comment>
<evidence type="ECO:0000256" key="1">
    <source>
        <dbReference type="ARBA" id="ARBA00006217"/>
    </source>
</evidence>
<comment type="cofactor">
    <cofactor evidence="4">
        <name>Zn(2+)</name>
        <dbReference type="ChEBI" id="CHEBI:29105"/>
    </cofactor>
    <text evidence="4">Binds 1 zinc ion per subunit.</text>
</comment>
<evidence type="ECO:0000256" key="2">
    <source>
        <dbReference type="ARBA" id="ARBA00022723"/>
    </source>
</evidence>
<keyword evidence="3 4" id="KW-0862">Zinc</keyword>
<keyword evidence="2 4" id="KW-0479">Metal-binding</keyword>
<comment type="function">
    <text evidence="5">Reversible hydration of carbon dioxide.</text>
</comment>
<feature type="binding site" evidence="4">
    <location>
        <position position="115"/>
    </location>
    <ligand>
        <name>Zn(2+)</name>
        <dbReference type="ChEBI" id="CHEBI:29105"/>
    </ligand>
</feature>
<dbReference type="PANTHER" id="PTHR43175">
    <property type="entry name" value="CARBONIC ANHYDRASE"/>
    <property type="match status" value="1"/>
</dbReference>
<dbReference type="GO" id="GO:0004089">
    <property type="term" value="F:carbonate dehydratase activity"/>
    <property type="evidence" value="ECO:0007669"/>
    <property type="project" value="UniProtKB-UniRule"/>
</dbReference>
<keyword evidence="5" id="KW-0456">Lyase</keyword>
<organism evidence="6 7">
    <name type="scientific">Penicillium daleae</name>
    <dbReference type="NCBI Taxonomy" id="63821"/>
    <lineage>
        <taxon>Eukaryota</taxon>
        <taxon>Fungi</taxon>
        <taxon>Dikarya</taxon>
        <taxon>Ascomycota</taxon>
        <taxon>Pezizomycotina</taxon>
        <taxon>Eurotiomycetes</taxon>
        <taxon>Eurotiomycetidae</taxon>
        <taxon>Eurotiales</taxon>
        <taxon>Aspergillaceae</taxon>
        <taxon>Penicillium</taxon>
    </lineage>
</organism>
<keyword evidence="7" id="KW-1185">Reference proteome</keyword>
<evidence type="ECO:0000313" key="6">
    <source>
        <dbReference type="EMBL" id="KAJ5459501.1"/>
    </source>
</evidence>
<name>A0AAD6G4Z3_9EURO</name>
<evidence type="ECO:0000313" key="7">
    <source>
        <dbReference type="Proteomes" id="UP001213681"/>
    </source>
</evidence>
<feature type="binding site" evidence="4">
    <location>
        <position position="112"/>
    </location>
    <ligand>
        <name>Zn(2+)</name>
        <dbReference type="ChEBI" id="CHEBI:29105"/>
    </ligand>
</feature>
<feature type="binding site" evidence="4">
    <location>
        <position position="58"/>
    </location>
    <ligand>
        <name>Zn(2+)</name>
        <dbReference type="ChEBI" id="CHEBI:29105"/>
    </ligand>
</feature>
<dbReference type="Proteomes" id="UP001213681">
    <property type="component" value="Unassembled WGS sequence"/>
</dbReference>
<comment type="similarity">
    <text evidence="1 5">Belongs to the beta-class carbonic anhydrase family.</text>
</comment>
<comment type="catalytic activity">
    <reaction evidence="5">
        <text>hydrogencarbonate + H(+) = CO2 + H2O</text>
        <dbReference type="Rhea" id="RHEA:10748"/>
        <dbReference type="ChEBI" id="CHEBI:15377"/>
        <dbReference type="ChEBI" id="CHEBI:15378"/>
        <dbReference type="ChEBI" id="CHEBI:16526"/>
        <dbReference type="ChEBI" id="CHEBI:17544"/>
        <dbReference type="EC" id="4.2.1.1"/>
    </reaction>
</comment>
<accession>A0AAD6G4Z3</accession>